<dbReference type="HOGENOM" id="CLU_1061668_0_0_1"/>
<dbReference type="AlphaFoldDB" id="A0A074Y6D2"/>
<organism evidence="1 2">
    <name type="scientific">Aureobasidium subglaciale (strain EXF-2481)</name>
    <name type="common">Aureobasidium pullulans var. subglaciale</name>
    <dbReference type="NCBI Taxonomy" id="1043005"/>
    <lineage>
        <taxon>Eukaryota</taxon>
        <taxon>Fungi</taxon>
        <taxon>Dikarya</taxon>
        <taxon>Ascomycota</taxon>
        <taxon>Pezizomycotina</taxon>
        <taxon>Dothideomycetes</taxon>
        <taxon>Dothideomycetidae</taxon>
        <taxon>Dothideales</taxon>
        <taxon>Saccotheciaceae</taxon>
        <taxon>Aureobasidium</taxon>
    </lineage>
</organism>
<dbReference type="Proteomes" id="UP000030641">
    <property type="component" value="Unassembled WGS sequence"/>
</dbReference>
<proteinExistence type="predicted"/>
<gene>
    <name evidence="1" type="ORF">AUEXF2481DRAFT_91996</name>
</gene>
<protein>
    <submittedName>
        <fullName evidence="1">Uncharacterized protein</fullName>
    </submittedName>
</protein>
<name>A0A074Y6D2_AURSE</name>
<evidence type="ECO:0000313" key="1">
    <source>
        <dbReference type="EMBL" id="KEQ91514.1"/>
    </source>
</evidence>
<dbReference type="OrthoDB" id="3807907at2759"/>
<keyword evidence="2" id="KW-1185">Reference proteome</keyword>
<accession>A0A074Y6D2</accession>
<evidence type="ECO:0000313" key="2">
    <source>
        <dbReference type="Proteomes" id="UP000030641"/>
    </source>
</evidence>
<dbReference type="EMBL" id="KL584777">
    <property type="protein sequence ID" value="KEQ91514.1"/>
    <property type="molecule type" value="Genomic_DNA"/>
</dbReference>
<reference evidence="1 2" key="1">
    <citation type="journal article" date="2014" name="BMC Genomics">
        <title>Genome sequencing of four Aureobasidium pullulans varieties: biotechnological potential, stress tolerance, and description of new species.</title>
        <authorList>
            <person name="Gostin Ar C."/>
            <person name="Ohm R.A."/>
            <person name="Kogej T."/>
            <person name="Sonjak S."/>
            <person name="Turk M."/>
            <person name="Zajc J."/>
            <person name="Zalar P."/>
            <person name="Grube M."/>
            <person name="Sun H."/>
            <person name="Han J."/>
            <person name="Sharma A."/>
            <person name="Chiniquy J."/>
            <person name="Ngan C.Y."/>
            <person name="Lipzen A."/>
            <person name="Barry K."/>
            <person name="Grigoriev I.V."/>
            <person name="Gunde-Cimerman N."/>
        </authorList>
    </citation>
    <scope>NUCLEOTIDE SEQUENCE [LARGE SCALE GENOMIC DNA]</scope>
    <source>
        <strain evidence="1 2">EXF-2481</strain>
    </source>
</reference>
<sequence length="262" mass="31459">MSFSKDLTTLSFIKEYINNSSIVKSTKLDNTIKAIINSLIKDKKNSIKSFILIEYLNSIRIVYYLKRLKYYNLEKAKTFNKLIFNTNKKYKSINLDYSSYIIKYKEDLFLKKEFYKLNLYLLYYSILFKDNNLITSFLAKGIFSKEEVSKARDLSYNKDYTSSLKEKFISKDIYFLKELNKYNSLYSLKEVSIIKDKKEKLLLLLSSKDLYINSTFYIDFIYREIYNKDYTNKVELERKVERASTNRKEIIKRIKDTINLEI</sequence>
<dbReference type="RefSeq" id="XP_013340083.1">
    <property type="nucleotide sequence ID" value="XM_013484629.1"/>
</dbReference>
<dbReference type="GeneID" id="25372247"/>
<dbReference type="InParanoid" id="A0A074Y6D2"/>